<evidence type="ECO:0000313" key="2">
    <source>
        <dbReference type="EMBL" id="MFC4262791.1"/>
    </source>
</evidence>
<comment type="caution">
    <text evidence="2">The sequence shown here is derived from an EMBL/GenBank/DDBJ whole genome shotgun (WGS) entry which is preliminary data.</text>
</comment>
<dbReference type="Proteomes" id="UP001595907">
    <property type="component" value="Unassembled WGS sequence"/>
</dbReference>
<organism evidence="2 3">
    <name type="scientific">Ferruginibacter yonginensis</name>
    <dbReference type="NCBI Taxonomy" id="1310416"/>
    <lineage>
        <taxon>Bacteria</taxon>
        <taxon>Pseudomonadati</taxon>
        <taxon>Bacteroidota</taxon>
        <taxon>Chitinophagia</taxon>
        <taxon>Chitinophagales</taxon>
        <taxon>Chitinophagaceae</taxon>
        <taxon>Ferruginibacter</taxon>
    </lineage>
</organism>
<keyword evidence="3" id="KW-1185">Reference proteome</keyword>
<feature type="chain" id="PRO_5045652708" evidence="1">
    <location>
        <begin position="20"/>
        <end position="149"/>
    </location>
</feature>
<name>A0ABV8QR53_9BACT</name>
<keyword evidence="1" id="KW-0732">Signal</keyword>
<gene>
    <name evidence="2" type="ORF">ACFOWM_07885</name>
</gene>
<accession>A0ABV8QR53</accession>
<dbReference type="RefSeq" id="WP_379708583.1">
    <property type="nucleotide sequence ID" value="NZ_JBHSCZ010000002.1"/>
</dbReference>
<sequence>MKKFLIIIILAFVTTNLLAQTNKPLKATTATTNDLSFLKKLEGKYPAGLLEHPKLKSRLKKMMVLHYDFVNNEVWQTLIPNRVEGDYFIAEGMQLHSGGDPSACIIVNLKTNEIFVGVRDQIEYLYAEKSIEMPAILKKWAVKTYPPTP</sequence>
<evidence type="ECO:0000313" key="3">
    <source>
        <dbReference type="Proteomes" id="UP001595907"/>
    </source>
</evidence>
<reference evidence="3" key="1">
    <citation type="journal article" date="2019" name="Int. J. Syst. Evol. Microbiol.">
        <title>The Global Catalogue of Microorganisms (GCM) 10K type strain sequencing project: providing services to taxonomists for standard genome sequencing and annotation.</title>
        <authorList>
            <consortium name="The Broad Institute Genomics Platform"/>
            <consortium name="The Broad Institute Genome Sequencing Center for Infectious Disease"/>
            <person name="Wu L."/>
            <person name="Ma J."/>
        </authorList>
    </citation>
    <scope>NUCLEOTIDE SEQUENCE [LARGE SCALE GENOMIC DNA]</scope>
    <source>
        <strain evidence="3">CECT 8289</strain>
    </source>
</reference>
<evidence type="ECO:0000256" key="1">
    <source>
        <dbReference type="SAM" id="SignalP"/>
    </source>
</evidence>
<dbReference type="EMBL" id="JBHSCZ010000002">
    <property type="protein sequence ID" value="MFC4262791.1"/>
    <property type="molecule type" value="Genomic_DNA"/>
</dbReference>
<protein>
    <submittedName>
        <fullName evidence="2">Uncharacterized protein</fullName>
    </submittedName>
</protein>
<proteinExistence type="predicted"/>
<feature type="signal peptide" evidence="1">
    <location>
        <begin position="1"/>
        <end position="19"/>
    </location>
</feature>